<dbReference type="Gene3D" id="3.10.180.10">
    <property type="entry name" value="2,3-Dihydroxybiphenyl 1,2-Dioxygenase, domain 1"/>
    <property type="match status" value="2"/>
</dbReference>
<feature type="domain" description="VOC" evidence="1">
    <location>
        <begin position="49"/>
        <end position="162"/>
    </location>
</feature>
<dbReference type="PROSITE" id="PS51257">
    <property type="entry name" value="PROKAR_LIPOPROTEIN"/>
    <property type="match status" value="1"/>
</dbReference>
<dbReference type="AlphaFoldDB" id="A0AAD0S0B7"/>
<dbReference type="Pfam" id="PF00903">
    <property type="entry name" value="Glyoxalase"/>
    <property type="match status" value="2"/>
</dbReference>
<dbReference type="CDD" id="cd07247">
    <property type="entry name" value="SgaA_N_like"/>
    <property type="match status" value="1"/>
</dbReference>
<dbReference type="SUPFAM" id="SSF54593">
    <property type="entry name" value="Glyoxalase/Bleomycin resistance protein/Dihydroxybiphenyl dioxygenase"/>
    <property type="match status" value="2"/>
</dbReference>
<dbReference type="InterPro" id="IPR029068">
    <property type="entry name" value="Glyas_Bleomycin-R_OHBP_Dase"/>
</dbReference>
<dbReference type="PROSITE" id="PS51819">
    <property type="entry name" value="VOC"/>
    <property type="match status" value="2"/>
</dbReference>
<gene>
    <name evidence="2" type="ORF">D0907_10725</name>
</gene>
<dbReference type="Proteomes" id="UP000264605">
    <property type="component" value="Chromosome"/>
</dbReference>
<dbReference type="InterPro" id="IPR052164">
    <property type="entry name" value="Anthracycline_SecMetBiosynth"/>
</dbReference>
<evidence type="ECO:0000313" key="2">
    <source>
        <dbReference type="EMBL" id="AXV65701.1"/>
    </source>
</evidence>
<feature type="domain" description="VOC" evidence="1">
    <location>
        <begin position="175"/>
        <end position="288"/>
    </location>
</feature>
<name>A0AAD0S0B7_9GAMM</name>
<dbReference type="InterPro" id="IPR004360">
    <property type="entry name" value="Glyas_Fos-R_dOase_dom"/>
</dbReference>
<protein>
    <submittedName>
        <fullName evidence="2">VOC family protein</fullName>
    </submittedName>
</protein>
<dbReference type="PANTHER" id="PTHR33993:SF14">
    <property type="entry name" value="GB|AAF24581.1"/>
    <property type="match status" value="1"/>
</dbReference>
<evidence type="ECO:0000313" key="3">
    <source>
        <dbReference type="Proteomes" id="UP000264605"/>
    </source>
</evidence>
<accession>A0AAD0S0B7</accession>
<evidence type="ECO:0000259" key="1">
    <source>
        <dbReference type="PROSITE" id="PS51819"/>
    </source>
</evidence>
<sequence>MTLFCKEHTLKLLSPLRAAIIVAVSTVSLTGCQLTSNELPAISDSGTKNTGHVVWHDLITPNLAESKAFYGNVFGWQFEQVNDSYTFAKLDGKLIAGMAQLDNTQNASLWLSLISSQDITDATNKTLAAGGKVLVKSTEIKGRGTIAVLEDPRGAVFSLINTVNGDPTVSTHDNGWIWQEVWSDDPIQSKAFYQRLGNYSSKEKSLQQLNYSYLAVEDKPAIGFVKKPDAEIGNTWVNYIKVADVDATLLKVTAAGGVILMAPNETVRKGSVAIIRDPAGAGLVIQEEIK</sequence>
<organism evidence="2 3">
    <name type="scientific">Pseudoalteromonas lipolytica</name>
    <dbReference type="NCBI Taxonomy" id="570156"/>
    <lineage>
        <taxon>Bacteria</taxon>
        <taxon>Pseudomonadati</taxon>
        <taxon>Pseudomonadota</taxon>
        <taxon>Gammaproteobacteria</taxon>
        <taxon>Alteromonadales</taxon>
        <taxon>Pseudoalteromonadaceae</taxon>
        <taxon>Pseudoalteromonas</taxon>
    </lineage>
</organism>
<proteinExistence type="predicted"/>
<dbReference type="InterPro" id="IPR037523">
    <property type="entry name" value="VOC_core"/>
</dbReference>
<dbReference type="KEGG" id="pdj:D0907_10725"/>
<dbReference type="PANTHER" id="PTHR33993">
    <property type="entry name" value="GLYOXALASE-RELATED"/>
    <property type="match status" value="1"/>
</dbReference>
<dbReference type="EMBL" id="CP032090">
    <property type="protein sequence ID" value="AXV65701.1"/>
    <property type="molecule type" value="Genomic_DNA"/>
</dbReference>
<reference evidence="2 3" key="1">
    <citation type="submission" date="2018-08" db="EMBL/GenBank/DDBJ databases">
        <title>Draft genome sequence of Pseudoalteromonas donghaensis HJ51.</title>
        <authorList>
            <person name="Oh J."/>
            <person name="Roh D."/>
        </authorList>
    </citation>
    <scope>NUCLEOTIDE SEQUENCE [LARGE SCALE GENOMIC DNA]</scope>
    <source>
        <strain evidence="2 3">HJ51</strain>
    </source>
</reference>